<evidence type="ECO:0000313" key="1">
    <source>
        <dbReference type="Proteomes" id="UP000887565"/>
    </source>
</evidence>
<dbReference type="WBParaSite" id="nRc.2.0.1.t34856-RA">
    <property type="protein sequence ID" value="nRc.2.0.1.t34856-RA"/>
    <property type="gene ID" value="nRc.2.0.1.g34856"/>
</dbReference>
<evidence type="ECO:0000313" key="2">
    <source>
        <dbReference type="WBParaSite" id="nRc.2.0.1.t34856-RA"/>
    </source>
</evidence>
<keyword evidence="1" id="KW-1185">Reference proteome</keyword>
<dbReference type="Proteomes" id="UP000887565">
    <property type="component" value="Unplaced"/>
</dbReference>
<reference evidence="2" key="1">
    <citation type="submission" date="2022-11" db="UniProtKB">
        <authorList>
            <consortium name="WormBaseParasite"/>
        </authorList>
    </citation>
    <scope>IDENTIFICATION</scope>
</reference>
<organism evidence="1 2">
    <name type="scientific">Romanomermis culicivorax</name>
    <name type="common">Nematode worm</name>
    <dbReference type="NCBI Taxonomy" id="13658"/>
    <lineage>
        <taxon>Eukaryota</taxon>
        <taxon>Metazoa</taxon>
        <taxon>Ecdysozoa</taxon>
        <taxon>Nematoda</taxon>
        <taxon>Enoplea</taxon>
        <taxon>Dorylaimia</taxon>
        <taxon>Mermithida</taxon>
        <taxon>Mermithoidea</taxon>
        <taxon>Mermithidae</taxon>
        <taxon>Romanomermis</taxon>
    </lineage>
</organism>
<name>A0A915K838_ROMCU</name>
<accession>A0A915K838</accession>
<sequence>MKTEKVDVENALKISQFAYSVLCGYYEVDLEEKISPSFPPIETCVPLTAPIAPSNPVRSAKEAISAHLKYQHGTGGGPTPPELKDTVKEIWDMLPGQFERIPNKYDDDAALLTAGFIHKNMEIQKFELRSVIQCLTLEGIRTVEDHE</sequence>
<proteinExistence type="predicted"/>
<dbReference type="AlphaFoldDB" id="A0A915K838"/>
<protein>
    <submittedName>
        <fullName evidence="2">Uncharacterized protein</fullName>
    </submittedName>
</protein>